<dbReference type="AlphaFoldDB" id="A0AAE3LLN3"/>
<name>A0AAE3LLN3_9BACI</name>
<evidence type="ECO:0000313" key="2">
    <source>
        <dbReference type="Proteomes" id="UP001209318"/>
    </source>
</evidence>
<evidence type="ECO:0000313" key="1">
    <source>
        <dbReference type="EMBL" id="MCU9612535.1"/>
    </source>
</evidence>
<organism evidence="1 2">
    <name type="scientific">Perspicuibacillus lycopersici</name>
    <dbReference type="NCBI Taxonomy" id="1325689"/>
    <lineage>
        <taxon>Bacteria</taxon>
        <taxon>Bacillati</taxon>
        <taxon>Bacillota</taxon>
        <taxon>Bacilli</taxon>
        <taxon>Bacillales</taxon>
        <taxon>Bacillaceae</taxon>
        <taxon>Perspicuibacillus</taxon>
    </lineage>
</organism>
<keyword evidence="2" id="KW-1185">Reference proteome</keyword>
<dbReference type="Proteomes" id="UP001209318">
    <property type="component" value="Unassembled WGS sequence"/>
</dbReference>
<dbReference type="InterPro" id="IPR026838">
    <property type="entry name" value="YheC/D"/>
</dbReference>
<proteinExistence type="predicted"/>
<protein>
    <submittedName>
        <fullName evidence="1">YheC/YheD family protein</fullName>
    </submittedName>
</protein>
<dbReference type="RefSeq" id="WP_263071720.1">
    <property type="nucleotide sequence ID" value="NZ_JAOUSF010000001.1"/>
</dbReference>
<sequence>MILYYNKETNHWFHSDKKNNYFLGAKQYPIEQQEAILGSLTFSVREKNGRLGPLIGILVHYNEMGKFVGNEAFLSSLARKIILCKAIPVLLPFENIKNEQITGAIWDRRNQQWIQGQVPLPDCVFNRVSSRKLEKTKRFQEAISFIKEQQIPLFNPHFLDKFETYQLFQKNTLLRPLQPETIFVESREQLLAFLQTWKTIYLKPCANFKGNGLFIVKMLDGGKVSTRHYYKKDSFSNFQHFWRRKREMLLSKRFIAQQAIIPAKVNGRRYDYRILAHASDDTGYEIIGIGVRKAAPHNVTTHIPRGGRLLPYRSFQSETLDRQFHSIVNEVGKELTNHYGFFGEFSLDIGEAADGTLKIYEVNSKPMSFDEKPIEEKRLKHLCELFLQRTIFAD</sequence>
<dbReference type="Pfam" id="PF14398">
    <property type="entry name" value="ATPgrasp_YheCD"/>
    <property type="match status" value="1"/>
</dbReference>
<reference evidence="1" key="1">
    <citation type="submission" date="2022-10" db="EMBL/GenBank/DDBJ databases">
        <title>Description of Fervidibacillus gen. nov. in the family Fervidibacillaceae fam. nov. with two species, Fervidibacillus albus sp. nov., and Fervidibacillus halotolerans sp. nov., isolated from tidal flat sediments.</title>
        <authorList>
            <person name="Kwon K.K."/>
            <person name="Yang S.-H."/>
        </authorList>
    </citation>
    <scope>NUCLEOTIDE SEQUENCE</scope>
    <source>
        <strain evidence="1">JCM 19140</strain>
    </source>
</reference>
<comment type="caution">
    <text evidence="1">The sequence shown here is derived from an EMBL/GenBank/DDBJ whole genome shotgun (WGS) entry which is preliminary data.</text>
</comment>
<accession>A0AAE3LLN3</accession>
<dbReference type="SUPFAM" id="SSF56059">
    <property type="entry name" value="Glutathione synthetase ATP-binding domain-like"/>
    <property type="match status" value="1"/>
</dbReference>
<dbReference type="EMBL" id="JAOUSF010000001">
    <property type="protein sequence ID" value="MCU9612535.1"/>
    <property type="molecule type" value="Genomic_DNA"/>
</dbReference>
<gene>
    <name evidence="1" type="ORF">OEV98_03020</name>
</gene>